<evidence type="ECO:0000256" key="8">
    <source>
        <dbReference type="ARBA" id="ARBA00023214"/>
    </source>
</evidence>
<keyword evidence="2" id="KW-0813">Transport</keyword>
<dbReference type="GO" id="GO:0005254">
    <property type="term" value="F:chloride channel activity"/>
    <property type="evidence" value="ECO:0007669"/>
    <property type="project" value="UniProtKB-KW"/>
</dbReference>
<dbReference type="PANTHER" id="PTHR43427:SF6">
    <property type="entry name" value="CHLORIDE CHANNEL PROTEIN CLC-E"/>
    <property type="match status" value="1"/>
</dbReference>
<feature type="transmembrane region" description="Helical" evidence="10">
    <location>
        <begin position="284"/>
        <end position="312"/>
    </location>
</feature>
<keyword evidence="5" id="KW-0406">Ion transport</keyword>
<evidence type="ECO:0000256" key="1">
    <source>
        <dbReference type="ARBA" id="ARBA00004141"/>
    </source>
</evidence>
<keyword evidence="12" id="KW-1185">Reference proteome</keyword>
<dbReference type="RefSeq" id="WP_091193566.1">
    <property type="nucleotide sequence ID" value="NZ_FOVE01000009.1"/>
</dbReference>
<keyword evidence="9" id="KW-0407">Ion channel</keyword>
<dbReference type="Pfam" id="PF00654">
    <property type="entry name" value="Voltage_CLC"/>
    <property type="match status" value="1"/>
</dbReference>
<protein>
    <submittedName>
        <fullName evidence="11">H+/Cl-antiporter ClcA</fullName>
    </submittedName>
</protein>
<evidence type="ECO:0000256" key="10">
    <source>
        <dbReference type="SAM" id="Phobius"/>
    </source>
</evidence>
<dbReference type="Proteomes" id="UP000242869">
    <property type="component" value="Unassembled WGS sequence"/>
</dbReference>
<evidence type="ECO:0000256" key="3">
    <source>
        <dbReference type="ARBA" id="ARBA00022692"/>
    </source>
</evidence>
<keyword evidence="7" id="KW-0869">Chloride channel</keyword>
<comment type="subcellular location">
    <subcellularLocation>
        <location evidence="1">Membrane</location>
        <topology evidence="1">Multi-pass membrane protein</topology>
    </subcellularLocation>
</comment>
<sequence>MQKHITSTIRRLHKSASHHRLTDRGAWKERAIIWLAALVTGLIVVLFAHLTEHAIALFGSMTGQHGWLALAICPSAAILLAWLTRRFFAGAEGSGIPQVIAALKPETTPEKIGIFVSTRIALGKIVLGTAALAAGFSAGREGPSVQVGASIMHAFRRFLPQHTQRNSKHLILAGGAAGIAAAFNTPLAGIFFAIEELGKRFEEKTNGVLISAIVLAGLISISIQGNYIYFGRLAISNIDYRILLPVFVCSLVCGVAGGLFSRILAHHARPDSSRLGRWRSKHPYLWAGFCGLMVALLGLVSQGTAHGSGYFFTLGTLEGQLHMPWYYAPVKFAATVFTFLSGIPGGIFAPSLAIGVGIGAEIQPFLASVSPVSIYALCMAGFLAAVTQAPLTSFIIVMEMIDGHGMVISLMAASMLASLISRLFCSPLYSALADLQLAKIGQDHRNHV</sequence>
<evidence type="ECO:0000256" key="9">
    <source>
        <dbReference type="ARBA" id="ARBA00023303"/>
    </source>
</evidence>
<dbReference type="InterPro" id="IPR050368">
    <property type="entry name" value="ClC-type_chloride_channel"/>
</dbReference>
<evidence type="ECO:0000256" key="7">
    <source>
        <dbReference type="ARBA" id="ARBA00023173"/>
    </source>
</evidence>
<keyword evidence="6 10" id="KW-0472">Membrane</keyword>
<name>A0A1I4YY89_9NEIS</name>
<evidence type="ECO:0000256" key="5">
    <source>
        <dbReference type="ARBA" id="ARBA00023065"/>
    </source>
</evidence>
<evidence type="ECO:0000313" key="11">
    <source>
        <dbReference type="EMBL" id="SFN42610.1"/>
    </source>
</evidence>
<dbReference type="SUPFAM" id="SSF81340">
    <property type="entry name" value="Clc chloride channel"/>
    <property type="match status" value="1"/>
</dbReference>
<dbReference type="PANTHER" id="PTHR43427">
    <property type="entry name" value="CHLORIDE CHANNEL PROTEIN CLC-E"/>
    <property type="match status" value="1"/>
</dbReference>
<feature type="transmembrane region" description="Helical" evidence="10">
    <location>
        <begin position="31"/>
        <end position="50"/>
    </location>
</feature>
<dbReference type="InterPro" id="IPR001807">
    <property type="entry name" value="ClC"/>
</dbReference>
<proteinExistence type="predicted"/>
<dbReference type="AlphaFoldDB" id="A0A1I4YY89"/>
<dbReference type="PRINTS" id="PR00762">
    <property type="entry name" value="CLCHANNEL"/>
</dbReference>
<reference evidence="12" key="1">
    <citation type="submission" date="2016-10" db="EMBL/GenBank/DDBJ databases">
        <authorList>
            <person name="Varghese N."/>
            <person name="Submissions S."/>
        </authorList>
    </citation>
    <scope>NUCLEOTIDE SEQUENCE [LARGE SCALE GENOMIC DNA]</scope>
    <source>
        <strain evidence="12">DSM 6150</strain>
    </source>
</reference>
<feature type="transmembrane region" description="Helical" evidence="10">
    <location>
        <begin position="170"/>
        <end position="194"/>
    </location>
</feature>
<feature type="transmembrane region" description="Helical" evidence="10">
    <location>
        <begin position="372"/>
        <end position="398"/>
    </location>
</feature>
<dbReference type="EMBL" id="FOVE01000009">
    <property type="protein sequence ID" value="SFN42610.1"/>
    <property type="molecule type" value="Genomic_DNA"/>
</dbReference>
<feature type="transmembrane region" description="Helical" evidence="10">
    <location>
        <begin position="332"/>
        <end position="360"/>
    </location>
</feature>
<evidence type="ECO:0000256" key="6">
    <source>
        <dbReference type="ARBA" id="ARBA00023136"/>
    </source>
</evidence>
<evidence type="ECO:0000256" key="4">
    <source>
        <dbReference type="ARBA" id="ARBA00022989"/>
    </source>
</evidence>
<evidence type="ECO:0000256" key="2">
    <source>
        <dbReference type="ARBA" id="ARBA00022448"/>
    </source>
</evidence>
<feature type="transmembrane region" description="Helical" evidence="10">
    <location>
        <begin position="404"/>
        <end position="425"/>
    </location>
</feature>
<dbReference type="Gene3D" id="1.10.3080.10">
    <property type="entry name" value="Clc chloride channel"/>
    <property type="match status" value="1"/>
</dbReference>
<organism evidence="11 12">
    <name type="scientific">Formivibrio citricus</name>
    <dbReference type="NCBI Taxonomy" id="83765"/>
    <lineage>
        <taxon>Bacteria</taxon>
        <taxon>Pseudomonadati</taxon>
        <taxon>Pseudomonadota</taxon>
        <taxon>Betaproteobacteria</taxon>
        <taxon>Neisseriales</taxon>
        <taxon>Chitinibacteraceae</taxon>
        <taxon>Formivibrio</taxon>
    </lineage>
</organism>
<dbReference type="STRING" id="83765.SAMN05660284_01448"/>
<evidence type="ECO:0000313" key="12">
    <source>
        <dbReference type="Proteomes" id="UP000242869"/>
    </source>
</evidence>
<dbReference type="GO" id="GO:0034707">
    <property type="term" value="C:chloride channel complex"/>
    <property type="evidence" value="ECO:0007669"/>
    <property type="project" value="UniProtKB-KW"/>
</dbReference>
<keyword evidence="3 10" id="KW-0812">Transmembrane</keyword>
<dbReference type="CDD" id="cd01034">
    <property type="entry name" value="EriC_like"/>
    <property type="match status" value="1"/>
</dbReference>
<keyword evidence="8" id="KW-0868">Chloride</keyword>
<dbReference type="OrthoDB" id="9767361at2"/>
<gene>
    <name evidence="11" type="ORF">SAMN05660284_01448</name>
</gene>
<dbReference type="InterPro" id="IPR014743">
    <property type="entry name" value="Cl-channel_core"/>
</dbReference>
<feature type="transmembrane region" description="Helical" evidence="10">
    <location>
        <begin position="242"/>
        <end position="264"/>
    </location>
</feature>
<keyword evidence="4 10" id="KW-1133">Transmembrane helix</keyword>
<feature type="transmembrane region" description="Helical" evidence="10">
    <location>
        <begin position="206"/>
        <end position="230"/>
    </location>
</feature>
<feature type="transmembrane region" description="Helical" evidence="10">
    <location>
        <begin position="65"/>
        <end position="83"/>
    </location>
</feature>
<accession>A0A1I4YY89</accession>